<sequence length="164" mass="18165">MNKSIKNDPRRGAILNKSQSSCEFNEWHVNQLLIRAVVNERSCPGDMATQMSPVGSNYSSPTRKPPFPNSTPSTLPTVELHSVDSSKSETWSDYSNLVNSYACSEYSNLVNEEITGILNDLYADLSNEIEFEDFLKQPFKDGRVKLNTDGRSKGNPVSARVGSA</sequence>
<proteinExistence type="predicted"/>
<feature type="region of interest" description="Disordered" evidence="1">
    <location>
        <begin position="48"/>
        <end position="76"/>
    </location>
</feature>
<keyword evidence="3" id="KW-1185">Reference proteome</keyword>
<accession>A0A835K831</accession>
<organism evidence="2 3">
    <name type="scientific">Salix dunnii</name>
    <dbReference type="NCBI Taxonomy" id="1413687"/>
    <lineage>
        <taxon>Eukaryota</taxon>
        <taxon>Viridiplantae</taxon>
        <taxon>Streptophyta</taxon>
        <taxon>Embryophyta</taxon>
        <taxon>Tracheophyta</taxon>
        <taxon>Spermatophyta</taxon>
        <taxon>Magnoliopsida</taxon>
        <taxon>eudicotyledons</taxon>
        <taxon>Gunneridae</taxon>
        <taxon>Pentapetalae</taxon>
        <taxon>rosids</taxon>
        <taxon>fabids</taxon>
        <taxon>Malpighiales</taxon>
        <taxon>Salicaceae</taxon>
        <taxon>Saliceae</taxon>
        <taxon>Salix</taxon>
    </lineage>
</organism>
<evidence type="ECO:0000313" key="3">
    <source>
        <dbReference type="Proteomes" id="UP000657918"/>
    </source>
</evidence>
<feature type="compositionally biased region" description="Polar residues" evidence="1">
    <location>
        <begin position="49"/>
        <end position="62"/>
    </location>
</feature>
<dbReference type="OrthoDB" id="648416at2759"/>
<evidence type="ECO:0000313" key="2">
    <source>
        <dbReference type="EMBL" id="KAF9682498.1"/>
    </source>
</evidence>
<dbReference type="AlphaFoldDB" id="A0A835K831"/>
<dbReference type="EMBL" id="JADGMS010000005">
    <property type="protein sequence ID" value="KAF9682498.1"/>
    <property type="molecule type" value="Genomic_DNA"/>
</dbReference>
<comment type="caution">
    <text evidence="2">The sequence shown here is derived from an EMBL/GenBank/DDBJ whole genome shotgun (WGS) entry which is preliminary data.</text>
</comment>
<reference evidence="2 3" key="1">
    <citation type="submission" date="2020-10" db="EMBL/GenBank/DDBJ databases">
        <title>Plant Genome Project.</title>
        <authorList>
            <person name="Zhang R.-G."/>
        </authorList>
    </citation>
    <scope>NUCLEOTIDE SEQUENCE [LARGE SCALE GENOMIC DNA]</scope>
    <source>
        <strain evidence="2">FAFU-HL-1</strain>
        <tissue evidence="2">Leaf</tissue>
    </source>
</reference>
<dbReference type="Proteomes" id="UP000657918">
    <property type="component" value="Unassembled WGS sequence"/>
</dbReference>
<name>A0A835K831_9ROSI</name>
<gene>
    <name evidence="2" type="ORF">SADUNF_Sadunf05G0115100</name>
</gene>
<protein>
    <submittedName>
        <fullName evidence="2">Uncharacterized protein</fullName>
    </submittedName>
</protein>
<evidence type="ECO:0000256" key="1">
    <source>
        <dbReference type="SAM" id="MobiDB-lite"/>
    </source>
</evidence>